<dbReference type="InterPro" id="IPR003609">
    <property type="entry name" value="Pan_app"/>
</dbReference>
<name>A0A7S2U6H3_9STRA</name>
<keyword evidence="1" id="KW-1133">Transmembrane helix</keyword>
<proteinExistence type="predicted"/>
<evidence type="ECO:0000313" key="3">
    <source>
        <dbReference type="EMBL" id="CAD9809972.1"/>
    </source>
</evidence>
<dbReference type="AlphaFoldDB" id="A0A7S2U6H3"/>
<dbReference type="Pfam" id="PF14295">
    <property type="entry name" value="PAN_4"/>
    <property type="match status" value="2"/>
</dbReference>
<evidence type="ECO:0000256" key="1">
    <source>
        <dbReference type="SAM" id="Phobius"/>
    </source>
</evidence>
<keyword evidence="1" id="KW-0472">Membrane</keyword>
<gene>
    <name evidence="3" type="ORF">ASEP1449_LOCUS1795</name>
</gene>
<reference evidence="3" key="1">
    <citation type="submission" date="2021-01" db="EMBL/GenBank/DDBJ databases">
        <authorList>
            <person name="Corre E."/>
            <person name="Pelletier E."/>
            <person name="Niang G."/>
            <person name="Scheremetjew M."/>
            <person name="Finn R."/>
            <person name="Kale V."/>
            <person name="Holt S."/>
            <person name="Cochrane G."/>
            <person name="Meng A."/>
            <person name="Brown T."/>
            <person name="Cohen L."/>
        </authorList>
    </citation>
    <scope>NUCLEOTIDE SEQUENCE</scope>
    <source>
        <strain evidence="3">CCMP2084</strain>
    </source>
</reference>
<feature type="domain" description="Apple" evidence="2">
    <location>
        <begin position="124"/>
        <end position="146"/>
    </location>
</feature>
<sequence length="286" mass="31468">MVHLRKSVSGEVRTGSISSVDSQSSLSDCKGAKDKIRYAYLKSYCYPLAIATVTMMLLIGGIFSFVKTSDYDEQASKATKLNISRLGTSKSLIIPDCKETPWKPNEDLVGTCPGTLKQVSGYKDAVECAKACCDNQDCVAWQFRADVGCKQGPDIRIGMEKDGTPAWCDDKPPNQWQGQFLIANKKANPQQQTEERVAACDTKTWNPSEQKGQCFGLGDVRSPEASVSAQACMEACCADVKCGAWQWQKDLGCFYGKGMHGCIKADNPVVFQPFVGRRKFQNSRTY</sequence>
<feature type="domain" description="Apple" evidence="2">
    <location>
        <begin position="224"/>
        <end position="250"/>
    </location>
</feature>
<organism evidence="3">
    <name type="scientific">Attheya septentrionalis</name>
    <dbReference type="NCBI Taxonomy" id="420275"/>
    <lineage>
        <taxon>Eukaryota</taxon>
        <taxon>Sar</taxon>
        <taxon>Stramenopiles</taxon>
        <taxon>Ochrophyta</taxon>
        <taxon>Bacillariophyta</taxon>
        <taxon>Coscinodiscophyceae</taxon>
        <taxon>Chaetocerotophycidae</taxon>
        <taxon>Chaetocerotales</taxon>
        <taxon>Attheyaceae</taxon>
        <taxon>Attheya</taxon>
    </lineage>
</organism>
<protein>
    <recommendedName>
        <fullName evidence="2">Apple domain-containing protein</fullName>
    </recommendedName>
</protein>
<feature type="transmembrane region" description="Helical" evidence="1">
    <location>
        <begin position="44"/>
        <end position="66"/>
    </location>
</feature>
<dbReference type="EMBL" id="HBHQ01002764">
    <property type="protein sequence ID" value="CAD9809972.1"/>
    <property type="molecule type" value="Transcribed_RNA"/>
</dbReference>
<accession>A0A7S2U6H3</accession>
<evidence type="ECO:0000259" key="2">
    <source>
        <dbReference type="Pfam" id="PF14295"/>
    </source>
</evidence>
<keyword evidence="1" id="KW-0812">Transmembrane</keyword>